<evidence type="ECO:0000256" key="4">
    <source>
        <dbReference type="ARBA" id="ARBA00022989"/>
    </source>
</evidence>
<keyword evidence="8" id="KW-1185">Reference proteome</keyword>
<feature type="transmembrane region" description="Helical" evidence="6">
    <location>
        <begin position="59"/>
        <end position="78"/>
    </location>
</feature>
<keyword evidence="3 6" id="KW-0812">Transmembrane</keyword>
<keyword evidence="5 6" id="KW-0472">Membrane</keyword>
<dbReference type="GO" id="GO:0005886">
    <property type="term" value="C:plasma membrane"/>
    <property type="evidence" value="ECO:0007669"/>
    <property type="project" value="UniProtKB-SubCell"/>
</dbReference>
<gene>
    <name evidence="7" type="ORF">GCM10025751_23890</name>
</gene>
<accession>A0AAV3UHE7</accession>
<comment type="subcellular location">
    <subcellularLocation>
        <location evidence="1">Cell membrane</location>
        <topology evidence="1">Multi-pass membrane protein</topology>
    </subcellularLocation>
</comment>
<evidence type="ECO:0000256" key="1">
    <source>
        <dbReference type="ARBA" id="ARBA00004651"/>
    </source>
</evidence>
<dbReference type="PANTHER" id="PTHR23513:SF6">
    <property type="entry name" value="MAJOR FACILITATOR SUPERFAMILY ASSOCIATED DOMAIN-CONTAINING PROTEIN"/>
    <property type="match status" value="1"/>
</dbReference>
<dbReference type="Proteomes" id="UP001501729">
    <property type="component" value="Unassembled WGS sequence"/>
</dbReference>
<evidence type="ECO:0000313" key="8">
    <source>
        <dbReference type="Proteomes" id="UP001501729"/>
    </source>
</evidence>
<dbReference type="SUPFAM" id="SSF103473">
    <property type="entry name" value="MFS general substrate transporter"/>
    <property type="match status" value="1"/>
</dbReference>
<dbReference type="AlphaFoldDB" id="A0AAV3UHE7"/>
<dbReference type="PANTHER" id="PTHR23513">
    <property type="entry name" value="INTEGRAL MEMBRANE EFFLUX PROTEIN-RELATED"/>
    <property type="match status" value="1"/>
</dbReference>
<evidence type="ECO:0000256" key="6">
    <source>
        <dbReference type="SAM" id="Phobius"/>
    </source>
</evidence>
<comment type="caution">
    <text evidence="7">The sequence shown here is derived from an EMBL/GenBank/DDBJ whole genome shotgun (WGS) entry which is preliminary data.</text>
</comment>
<protein>
    <recommendedName>
        <fullName evidence="9">Transmembrane secretion effector</fullName>
    </recommendedName>
</protein>
<reference evidence="7 8" key="1">
    <citation type="journal article" date="2019" name="Int. J. Syst. Evol. Microbiol.">
        <title>The Global Catalogue of Microorganisms (GCM) 10K type strain sequencing project: providing services to taxonomists for standard genome sequencing and annotation.</title>
        <authorList>
            <consortium name="The Broad Institute Genomics Platform"/>
            <consortium name="The Broad Institute Genome Sequencing Center for Infectious Disease"/>
            <person name="Wu L."/>
            <person name="Ma J."/>
        </authorList>
    </citation>
    <scope>NUCLEOTIDE SEQUENCE [LARGE SCALE GENOMIC DNA]</scope>
    <source>
        <strain evidence="7 8">JCM 17504</strain>
    </source>
</reference>
<evidence type="ECO:0000256" key="3">
    <source>
        <dbReference type="ARBA" id="ARBA00022692"/>
    </source>
</evidence>
<organism evidence="7 8">
    <name type="scientific">Haladaptatus pallidirubidus</name>
    <dbReference type="NCBI Taxonomy" id="1008152"/>
    <lineage>
        <taxon>Archaea</taxon>
        <taxon>Methanobacteriati</taxon>
        <taxon>Methanobacteriota</taxon>
        <taxon>Stenosarchaea group</taxon>
        <taxon>Halobacteria</taxon>
        <taxon>Halobacteriales</taxon>
        <taxon>Haladaptataceae</taxon>
        <taxon>Haladaptatus</taxon>
    </lineage>
</organism>
<keyword evidence="4 6" id="KW-1133">Transmembrane helix</keyword>
<keyword evidence="2" id="KW-1003">Cell membrane</keyword>
<evidence type="ECO:0008006" key="9">
    <source>
        <dbReference type="Google" id="ProtNLM"/>
    </source>
</evidence>
<evidence type="ECO:0000256" key="5">
    <source>
        <dbReference type="ARBA" id="ARBA00023136"/>
    </source>
</evidence>
<proteinExistence type="predicted"/>
<evidence type="ECO:0000256" key="2">
    <source>
        <dbReference type="ARBA" id="ARBA00022475"/>
    </source>
</evidence>
<dbReference type="EMBL" id="BAABKX010000008">
    <property type="protein sequence ID" value="GAA5050182.1"/>
    <property type="molecule type" value="Genomic_DNA"/>
</dbReference>
<dbReference type="InterPro" id="IPR036259">
    <property type="entry name" value="MFS_trans_sf"/>
</dbReference>
<name>A0AAV3UHE7_9EURY</name>
<evidence type="ECO:0000313" key="7">
    <source>
        <dbReference type="EMBL" id="GAA5050182.1"/>
    </source>
</evidence>
<feature type="transmembrane region" description="Helical" evidence="6">
    <location>
        <begin position="84"/>
        <end position="106"/>
    </location>
</feature>
<feature type="transmembrane region" description="Helical" evidence="6">
    <location>
        <begin position="29"/>
        <end position="47"/>
    </location>
</feature>
<sequence length="131" mass="13829">MTILGFGFGGLGWLAAVYAQWLPMTVALFCLAWIPIGVTNTIFMTLIQTYVPEELVGRVTSVSISASAAAMPIGSLLGGIAGDAFGSTLVVAVTGAGFLFVTLYWIAHPLLRHVPAVEEIDPVEYGLRDVS</sequence>
<dbReference type="Gene3D" id="1.20.1250.20">
    <property type="entry name" value="MFS general substrate transporter like domains"/>
    <property type="match status" value="1"/>
</dbReference>